<dbReference type="Proteomes" id="UP001230504">
    <property type="component" value="Unassembled WGS sequence"/>
</dbReference>
<organism evidence="2 3">
    <name type="scientific">Colletotrichum navitas</name>
    <dbReference type="NCBI Taxonomy" id="681940"/>
    <lineage>
        <taxon>Eukaryota</taxon>
        <taxon>Fungi</taxon>
        <taxon>Dikarya</taxon>
        <taxon>Ascomycota</taxon>
        <taxon>Pezizomycotina</taxon>
        <taxon>Sordariomycetes</taxon>
        <taxon>Hypocreomycetidae</taxon>
        <taxon>Glomerellales</taxon>
        <taxon>Glomerellaceae</taxon>
        <taxon>Colletotrichum</taxon>
        <taxon>Colletotrichum graminicola species complex</taxon>
    </lineage>
</organism>
<evidence type="ECO:0000313" key="3">
    <source>
        <dbReference type="Proteomes" id="UP001230504"/>
    </source>
</evidence>
<evidence type="ECO:0000259" key="1">
    <source>
        <dbReference type="Pfam" id="PF07287"/>
    </source>
</evidence>
<accession>A0AAD8Q247</accession>
<dbReference type="RefSeq" id="XP_060414751.1">
    <property type="nucleotide sequence ID" value="XM_060557682.1"/>
</dbReference>
<comment type="caution">
    <text evidence="2">The sequence shown here is derived from an EMBL/GenBank/DDBJ whole genome shotgun (WGS) entry which is preliminary data.</text>
</comment>
<feature type="domain" description="Acyclic terpene utilisation N-terminal" evidence="1">
    <location>
        <begin position="34"/>
        <end position="71"/>
    </location>
</feature>
<dbReference type="Pfam" id="PF07287">
    <property type="entry name" value="AtuA"/>
    <property type="match status" value="1"/>
</dbReference>
<gene>
    <name evidence="2" type="ORF">LY79DRAFT_551923</name>
</gene>
<protein>
    <recommendedName>
        <fullName evidence="1">Acyclic terpene utilisation N-terminal domain-containing protein</fullName>
    </recommendedName>
</protein>
<evidence type="ECO:0000313" key="2">
    <source>
        <dbReference type="EMBL" id="KAK1593459.1"/>
    </source>
</evidence>
<dbReference type="InterPro" id="IPR010839">
    <property type="entry name" value="AtuA_N"/>
</dbReference>
<dbReference type="EMBL" id="JAHLJV010000025">
    <property type="protein sequence ID" value="KAK1593459.1"/>
    <property type="molecule type" value="Genomic_DNA"/>
</dbReference>
<dbReference type="AlphaFoldDB" id="A0AAD8Q247"/>
<name>A0AAD8Q247_9PEZI</name>
<keyword evidence="3" id="KW-1185">Reference proteome</keyword>
<dbReference type="GeneID" id="85441922"/>
<reference evidence="2" key="1">
    <citation type="submission" date="2021-06" db="EMBL/GenBank/DDBJ databases">
        <title>Comparative genomics, transcriptomics and evolutionary studies reveal genomic signatures of adaptation to plant cell wall in hemibiotrophic fungi.</title>
        <authorList>
            <consortium name="DOE Joint Genome Institute"/>
            <person name="Baroncelli R."/>
            <person name="Diaz J.F."/>
            <person name="Benocci T."/>
            <person name="Peng M."/>
            <person name="Battaglia E."/>
            <person name="Haridas S."/>
            <person name="Andreopoulos W."/>
            <person name="Labutti K."/>
            <person name="Pangilinan J."/>
            <person name="Floch G.L."/>
            <person name="Makela M.R."/>
            <person name="Henrissat B."/>
            <person name="Grigoriev I.V."/>
            <person name="Crouch J.A."/>
            <person name="De Vries R.P."/>
            <person name="Sukno S.A."/>
            <person name="Thon M.R."/>
        </authorList>
    </citation>
    <scope>NUCLEOTIDE SEQUENCE</scope>
    <source>
        <strain evidence="2">CBS 125086</strain>
    </source>
</reference>
<sequence length="109" mass="12507">MRAPEVHRCEPWHGPRSLVAREDEDGTQCSHVRLLAGHLVECGAYVTRGIYYDQRGVLILRHARLPTAEIGAVCRHRQQPSWPSVCLVVIKLRLQRIQLVRMRSSSLRC</sequence>
<proteinExistence type="predicted"/>